<name>A0ABR9SCT5_9BURK</name>
<evidence type="ECO:0000256" key="1">
    <source>
        <dbReference type="ARBA" id="ARBA00004651"/>
    </source>
</evidence>
<comment type="caution">
    <text evidence="8">The sequence shown here is derived from an EMBL/GenBank/DDBJ whole genome shotgun (WGS) entry which is preliminary data.</text>
</comment>
<feature type="transmembrane region" description="Helical" evidence="6">
    <location>
        <begin position="108"/>
        <end position="127"/>
    </location>
</feature>
<evidence type="ECO:0000313" key="8">
    <source>
        <dbReference type="EMBL" id="MBE7940165.1"/>
    </source>
</evidence>
<feature type="domain" description="RDD" evidence="7">
    <location>
        <begin position="4"/>
        <end position="141"/>
    </location>
</feature>
<evidence type="ECO:0000256" key="5">
    <source>
        <dbReference type="ARBA" id="ARBA00023136"/>
    </source>
</evidence>
<feature type="transmembrane region" description="Helical" evidence="6">
    <location>
        <begin position="83"/>
        <end position="102"/>
    </location>
</feature>
<dbReference type="PANTHER" id="PTHR36115">
    <property type="entry name" value="PROLINE-RICH ANTIGEN HOMOLOG-RELATED"/>
    <property type="match status" value="1"/>
</dbReference>
<dbReference type="InterPro" id="IPR010432">
    <property type="entry name" value="RDD"/>
</dbReference>
<dbReference type="EMBL" id="JADDOJ010000017">
    <property type="protein sequence ID" value="MBE7940165.1"/>
    <property type="molecule type" value="Genomic_DNA"/>
</dbReference>
<keyword evidence="4 6" id="KW-1133">Transmembrane helix</keyword>
<dbReference type="Pfam" id="PF06271">
    <property type="entry name" value="RDD"/>
    <property type="match status" value="1"/>
</dbReference>
<feature type="transmembrane region" description="Helical" evidence="6">
    <location>
        <begin position="36"/>
        <end position="55"/>
    </location>
</feature>
<evidence type="ECO:0000256" key="3">
    <source>
        <dbReference type="ARBA" id="ARBA00022692"/>
    </source>
</evidence>
<organism evidence="8 9">
    <name type="scientific">Ramlibacter aquaticus</name>
    <dbReference type="NCBI Taxonomy" id="2780094"/>
    <lineage>
        <taxon>Bacteria</taxon>
        <taxon>Pseudomonadati</taxon>
        <taxon>Pseudomonadota</taxon>
        <taxon>Betaproteobacteria</taxon>
        <taxon>Burkholderiales</taxon>
        <taxon>Comamonadaceae</taxon>
        <taxon>Ramlibacter</taxon>
    </lineage>
</organism>
<evidence type="ECO:0000256" key="6">
    <source>
        <dbReference type="SAM" id="Phobius"/>
    </source>
</evidence>
<dbReference type="PANTHER" id="PTHR36115:SF10">
    <property type="entry name" value="RDD DOMAIN-CONTAINING PROTEIN"/>
    <property type="match status" value="1"/>
</dbReference>
<accession>A0ABR9SCT5</accession>
<comment type="subcellular location">
    <subcellularLocation>
        <location evidence="1">Cell membrane</location>
        <topology evidence="1">Multi-pass membrane protein</topology>
    </subcellularLocation>
</comment>
<dbReference type="InterPro" id="IPR051791">
    <property type="entry name" value="Pra-immunoreactive"/>
</dbReference>
<keyword evidence="3 6" id="KW-0812">Transmembrane</keyword>
<reference evidence="8 9" key="1">
    <citation type="submission" date="2020-10" db="EMBL/GenBank/DDBJ databases">
        <title>Draft genome of Ramlibacter aquaticus LMG 30558.</title>
        <authorList>
            <person name="Props R."/>
        </authorList>
    </citation>
    <scope>NUCLEOTIDE SEQUENCE [LARGE SCALE GENOMIC DNA]</scope>
    <source>
        <strain evidence="8 9">LMG 30558</strain>
    </source>
</reference>
<gene>
    <name evidence="8" type="ORF">IM725_06240</name>
</gene>
<sequence length="160" mass="17940">MACMLYESMLLFGISFVATLAFSVLTQMRSGIDAHRPWLIAFLGLVFGLYFSYCWSKGQTLAMRTWRIRVTDRQGRPLTPARAVFRYACSWLWLLPPIAFIAPMHLSGWGMAGAVAGWMAFWALMSFSNPDRQFLHDLLAGTRLVDAPRHQGVPGVLPAA</sequence>
<keyword evidence="2" id="KW-1003">Cell membrane</keyword>
<dbReference type="Proteomes" id="UP000715965">
    <property type="component" value="Unassembled WGS sequence"/>
</dbReference>
<keyword evidence="9" id="KW-1185">Reference proteome</keyword>
<evidence type="ECO:0000313" key="9">
    <source>
        <dbReference type="Proteomes" id="UP000715965"/>
    </source>
</evidence>
<protein>
    <submittedName>
        <fullName evidence="8">RDD family protein</fullName>
    </submittedName>
</protein>
<proteinExistence type="predicted"/>
<evidence type="ECO:0000256" key="4">
    <source>
        <dbReference type="ARBA" id="ARBA00022989"/>
    </source>
</evidence>
<evidence type="ECO:0000256" key="2">
    <source>
        <dbReference type="ARBA" id="ARBA00022475"/>
    </source>
</evidence>
<evidence type="ECO:0000259" key="7">
    <source>
        <dbReference type="Pfam" id="PF06271"/>
    </source>
</evidence>
<keyword evidence="5 6" id="KW-0472">Membrane</keyword>